<dbReference type="Pfam" id="PF05191">
    <property type="entry name" value="ADK_lid"/>
    <property type="match status" value="1"/>
</dbReference>
<evidence type="ECO:0000256" key="1">
    <source>
        <dbReference type="ARBA" id="ARBA00022679"/>
    </source>
</evidence>
<dbReference type="Gene3D" id="3.40.50.300">
    <property type="entry name" value="P-loop containing nucleotide triphosphate hydrolases"/>
    <property type="match status" value="1"/>
</dbReference>
<protein>
    <recommendedName>
        <fullName evidence="4 6">Adenylate kinase</fullName>
        <shortName evidence="4">AK</shortName>
        <ecNumber evidence="4 6">2.7.4.3</ecNumber>
    </recommendedName>
    <alternativeName>
        <fullName evidence="4">ATP-AMP transphosphorylase</fullName>
    </alternativeName>
    <alternativeName>
        <fullName evidence="4">ATP:AMP phosphotransferase</fullName>
    </alternativeName>
    <alternativeName>
        <fullName evidence="4">Adenylate monophosphate kinase</fullName>
    </alternativeName>
</protein>
<dbReference type="NCBIfam" id="TIGR01351">
    <property type="entry name" value="adk"/>
    <property type="match status" value="1"/>
</dbReference>
<dbReference type="SUPFAM" id="SSF52540">
    <property type="entry name" value="P-loop containing nucleoside triphosphate hydrolases"/>
    <property type="match status" value="1"/>
</dbReference>
<feature type="binding site" evidence="4">
    <location>
        <position position="199"/>
    </location>
    <ligand>
        <name>ATP</name>
        <dbReference type="ChEBI" id="CHEBI:30616"/>
    </ligand>
</feature>
<keyword evidence="4" id="KW-0545">Nucleotide biosynthesis</keyword>
<organism evidence="8">
    <name type="scientific">Archaeoglobus fulgidus</name>
    <dbReference type="NCBI Taxonomy" id="2234"/>
    <lineage>
        <taxon>Archaea</taxon>
        <taxon>Methanobacteriati</taxon>
        <taxon>Methanobacteriota</taxon>
        <taxon>Archaeoglobi</taxon>
        <taxon>Archaeoglobales</taxon>
        <taxon>Archaeoglobaceae</taxon>
        <taxon>Archaeoglobus</taxon>
    </lineage>
</organism>
<dbReference type="InterPro" id="IPR007862">
    <property type="entry name" value="Adenylate_kinase_lid-dom"/>
</dbReference>
<dbReference type="HAMAP" id="MF_00235">
    <property type="entry name" value="Adenylate_kinase_Adk"/>
    <property type="match status" value="1"/>
</dbReference>
<dbReference type="AlphaFoldDB" id="A0A7J2TJK1"/>
<dbReference type="InterPro" id="IPR027417">
    <property type="entry name" value="P-loop_NTPase"/>
</dbReference>
<dbReference type="CDD" id="cd01428">
    <property type="entry name" value="ADK"/>
    <property type="match status" value="1"/>
</dbReference>
<dbReference type="PANTHER" id="PTHR23359">
    <property type="entry name" value="NUCLEOTIDE KINASE"/>
    <property type="match status" value="1"/>
</dbReference>
<feature type="binding site" evidence="4">
    <location>
        <position position="127"/>
    </location>
    <ligand>
        <name>ATP</name>
        <dbReference type="ChEBI" id="CHEBI:30616"/>
    </ligand>
</feature>
<comment type="domain">
    <text evidence="4">Consists of three domains, a large central CORE domain and two small peripheral domains, NMPbind and LID, which undergo movements during catalysis. The LID domain closes over the site of phosphoryl transfer upon ATP binding. Assembling and dissambling the active center during each catalytic cycle provides an effective means to prevent ATP hydrolysis. Some bacteria have evolved a zinc-coordinating structure that stabilizes the LID domain.</text>
</comment>
<feature type="binding site" evidence="4">
    <location>
        <begin position="136"/>
        <end position="137"/>
    </location>
    <ligand>
        <name>ATP</name>
        <dbReference type="ChEBI" id="CHEBI:30616"/>
    </ligand>
</feature>
<reference evidence="8" key="1">
    <citation type="journal article" date="2020" name="mSystems">
        <title>Genome- and Community-Level Interaction Insights into Carbon Utilization and Element Cycling Functions of Hydrothermarchaeota in Hydrothermal Sediment.</title>
        <authorList>
            <person name="Zhou Z."/>
            <person name="Liu Y."/>
            <person name="Xu W."/>
            <person name="Pan J."/>
            <person name="Luo Z.H."/>
            <person name="Li M."/>
        </authorList>
    </citation>
    <scope>NUCLEOTIDE SEQUENCE [LARGE SCALE GENOMIC DNA]</scope>
    <source>
        <strain evidence="8">SpSt-26</strain>
    </source>
</reference>
<keyword evidence="4 6" id="KW-0067">ATP-binding</keyword>
<feature type="region of interest" description="LID" evidence="4">
    <location>
        <begin position="126"/>
        <end position="163"/>
    </location>
</feature>
<dbReference type="PRINTS" id="PR00094">
    <property type="entry name" value="ADENYLTKNASE"/>
</dbReference>
<comment type="subcellular location">
    <subcellularLocation>
        <location evidence="4 6">Cytoplasm</location>
    </subcellularLocation>
</comment>
<feature type="binding site" evidence="4">
    <location>
        <position position="153"/>
    </location>
    <ligand>
        <name>Zn(2+)</name>
        <dbReference type="ChEBI" id="CHEBI:29105"/>
        <note>structural</note>
    </ligand>
</feature>
<keyword evidence="4" id="KW-0963">Cytoplasm</keyword>
<evidence type="ECO:0000256" key="2">
    <source>
        <dbReference type="ARBA" id="ARBA00022741"/>
    </source>
</evidence>
<dbReference type="Pfam" id="PF00406">
    <property type="entry name" value="ADK"/>
    <property type="match status" value="1"/>
</dbReference>
<dbReference type="InterPro" id="IPR033690">
    <property type="entry name" value="Adenylat_kinase_CS"/>
</dbReference>
<feature type="binding site" evidence="4">
    <location>
        <position position="130"/>
    </location>
    <ligand>
        <name>Zn(2+)</name>
        <dbReference type="ChEBI" id="CHEBI:29105"/>
        <note>structural</note>
    </ligand>
</feature>
<dbReference type="EC" id="2.7.4.3" evidence="4 6"/>
<dbReference type="NCBIfam" id="NF001381">
    <property type="entry name" value="PRK00279.1-3"/>
    <property type="match status" value="1"/>
</dbReference>
<evidence type="ECO:0000259" key="7">
    <source>
        <dbReference type="Pfam" id="PF05191"/>
    </source>
</evidence>
<dbReference type="NCBIfam" id="NF001379">
    <property type="entry name" value="PRK00279.1-1"/>
    <property type="match status" value="1"/>
</dbReference>
<gene>
    <name evidence="4" type="primary">adk</name>
    <name evidence="8" type="ORF">ENP88_05255</name>
</gene>
<evidence type="ECO:0000313" key="8">
    <source>
        <dbReference type="EMBL" id="HEH35548.1"/>
    </source>
</evidence>
<dbReference type="PROSITE" id="PS00113">
    <property type="entry name" value="ADENYLATE_KINASE"/>
    <property type="match status" value="1"/>
</dbReference>
<comment type="pathway">
    <text evidence="4">Purine metabolism; AMP biosynthesis via salvage pathway; AMP from ADP: step 1/1.</text>
</comment>
<feature type="binding site" evidence="4">
    <location>
        <begin position="57"/>
        <end position="59"/>
    </location>
    <ligand>
        <name>AMP</name>
        <dbReference type="ChEBI" id="CHEBI:456215"/>
    </ligand>
</feature>
<feature type="binding site" evidence="4">
    <location>
        <begin position="10"/>
        <end position="15"/>
    </location>
    <ligand>
        <name>ATP</name>
        <dbReference type="ChEBI" id="CHEBI:30616"/>
    </ligand>
</feature>
<dbReference type="EMBL" id="DSLA01000081">
    <property type="protein sequence ID" value="HEH35548.1"/>
    <property type="molecule type" value="Genomic_DNA"/>
</dbReference>
<dbReference type="InterPro" id="IPR006259">
    <property type="entry name" value="Adenyl_kin_sub"/>
</dbReference>
<keyword evidence="4" id="KW-0862">Zinc</keyword>
<dbReference type="GO" id="GO:0005737">
    <property type="term" value="C:cytoplasm"/>
    <property type="evidence" value="ECO:0007669"/>
    <property type="project" value="UniProtKB-SubCell"/>
</dbReference>
<feature type="binding site" evidence="4">
    <location>
        <position position="133"/>
    </location>
    <ligand>
        <name>Zn(2+)</name>
        <dbReference type="ChEBI" id="CHEBI:29105"/>
        <note>structural</note>
    </ligand>
</feature>
<feature type="binding site" evidence="4">
    <location>
        <position position="150"/>
    </location>
    <ligand>
        <name>Zn(2+)</name>
        <dbReference type="ChEBI" id="CHEBI:29105"/>
        <note>structural</note>
    </ligand>
</feature>
<feature type="binding site" evidence="4">
    <location>
        <position position="36"/>
    </location>
    <ligand>
        <name>AMP</name>
        <dbReference type="ChEBI" id="CHEBI:456215"/>
    </ligand>
</feature>
<dbReference type="NCBIfam" id="NF011100">
    <property type="entry name" value="PRK14527.1"/>
    <property type="match status" value="1"/>
</dbReference>
<proteinExistence type="inferred from homology"/>
<evidence type="ECO:0000256" key="5">
    <source>
        <dbReference type="RuleBase" id="RU003330"/>
    </source>
</evidence>
<comment type="function">
    <text evidence="4">Catalyzes the reversible transfer of the terminal phosphate group between ATP and AMP. Plays an important role in cellular energy homeostasis and in adenine nucleotide metabolism.</text>
</comment>
<dbReference type="GO" id="GO:0008270">
    <property type="term" value="F:zinc ion binding"/>
    <property type="evidence" value="ECO:0007669"/>
    <property type="project" value="UniProtKB-UniRule"/>
</dbReference>
<evidence type="ECO:0000256" key="6">
    <source>
        <dbReference type="RuleBase" id="RU003331"/>
    </source>
</evidence>
<feature type="binding site" evidence="4">
    <location>
        <position position="31"/>
    </location>
    <ligand>
        <name>AMP</name>
        <dbReference type="ChEBI" id="CHEBI:456215"/>
    </ligand>
</feature>
<keyword evidence="1 4" id="KW-0808">Transferase</keyword>
<feature type="domain" description="Adenylate kinase active site lid" evidence="7">
    <location>
        <begin position="127"/>
        <end position="162"/>
    </location>
</feature>
<feature type="region of interest" description="NMP" evidence="4">
    <location>
        <begin position="30"/>
        <end position="59"/>
    </location>
</feature>
<keyword evidence="3 4" id="KW-0418">Kinase</keyword>
<comment type="catalytic activity">
    <reaction evidence="4 6">
        <text>AMP + ATP = 2 ADP</text>
        <dbReference type="Rhea" id="RHEA:12973"/>
        <dbReference type="ChEBI" id="CHEBI:30616"/>
        <dbReference type="ChEBI" id="CHEBI:456215"/>
        <dbReference type="ChEBI" id="CHEBI:456216"/>
        <dbReference type="EC" id="2.7.4.3"/>
    </reaction>
</comment>
<dbReference type="UniPathway" id="UPA00588">
    <property type="reaction ID" value="UER00649"/>
</dbReference>
<sequence>MNLILLGAPGAGKGTQAKIIMEKYGIPQISTGDMLREAVAKGTELGKKAREYMAQGKLVPDEIVIGIVKERLSQKDCEKGFILDGFPRTLAQAEALDKIMSEMGRKIDAVINVNVPEEEVVRRIVYRRTCRNCGAIYHLIYNPPKKEGICDKCGGELYQREDDKEETVRERYRVYKKNTEPLIEYYRKKGILFDVDGTKDIESVKKEILGILENIRP</sequence>
<evidence type="ECO:0000256" key="3">
    <source>
        <dbReference type="ARBA" id="ARBA00022777"/>
    </source>
</evidence>
<keyword evidence="4" id="KW-0479">Metal-binding</keyword>
<dbReference type="GO" id="GO:0004017">
    <property type="term" value="F:AMP kinase activity"/>
    <property type="evidence" value="ECO:0007669"/>
    <property type="project" value="UniProtKB-UniRule"/>
</dbReference>
<keyword evidence="2 4" id="KW-0547">Nucleotide-binding</keyword>
<dbReference type="GO" id="GO:0005524">
    <property type="term" value="F:ATP binding"/>
    <property type="evidence" value="ECO:0007669"/>
    <property type="project" value="UniProtKB-UniRule"/>
</dbReference>
<dbReference type="InterPro" id="IPR000850">
    <property type="entry name" value="Adenylat/UMP-CMP_kin"/>
</dbReference>
<dbReference type="NCBIfam" id="NF001386">
    <property type="entry name" value="PRK00279.2-4"/>
    <property type="match status" value="1"/>
</dbReference>
<feature type="binding site" evidence="4">
    <location>
        <position position="171"/>
    </location>
    <ligand>
        <name>AMP</name>
        <dbReference type="ChEBI" id="CHEBI:456215"/>
    </ligand>
</feature>
<comment type="subunit">
    <text evidence="4 6">Monomer.</text>
</comment>
<comment type="similarity">
    <text evidence="4 5">Belongs to the adenylate kinase family.</text>
</comment>
<dbReference type="NCBIfam" id="NF001380">
    <property type="entry name" value="PRK00279.1-2"/>
    <property type="match status" value="1"/>
</dbReference>
<name>A0A7J2TJK1_ARCFL</name>
<feature type="binding site" evidence="4">
    <location>
        <position position="160"/>
    </location>
    <ligand>
        <name>AMP</name>
        <dbReference type="ChEBI" id="CHEBI:456215"/>
    </ligand>
</feature>
<feature type="binding site" evidence="4">
    <location>
        <position position="92"/>
    </location>
    <ligand>
        <name>AMP</name>
        <dbReference type="ChEBI" id="CHEBI:456215"/>
    </ligand>
</feature>
<feature type="binding site" evidence="4">
    <location>
        <begin position="85"/>
        <end position="88"/>
    </location>
    <ligand>
        <name>AMP</name>
        <dbReference type="ChEBI" id="CHEBI:456215"/>
    </ligand>
</feature>
<accession>A0A7J2TJK1</accession>
<comment type="caution">
    <text evidence="8">The sequence shown here is derived from an EMBL/GenBank/DDBJ whole genome shotgun (WGS) entry which is preliminary data.</text>
</comment>
<dbReference type="FunFam" id="3.40.50.300:FF:000106">
    <property type="entry name" value="Adenylate kinase mitochondrial"/>
    <property type="match status" value="1"/>
</dbReference>
<dbReference type="GO" id="GO:0044209">
    <property type="term" value="P:AMP salvage"/>
    <property type="evidence" value="ECO:0007669"/>
    <property type="project" value="UniProtKB-UniRule"/>
</dbReference>
<evidence type="ECO:0000256" key="4">
    <source>
        <dbReference type="HAMAP-Rule" id="MF_00235"/>
    </source>
</evidence>